<name>W7YLS8_9BACL</name>
<comment type="caution">
    <text evidence="1">The sequence shown here is derived from an EMBL/GenBank/DDBJ whole genome shotgun (WGS) entry which is preliminary data.</text>
</comment>
<proteinExistence type="predicted"/>
<keyword evidence="2" id="KW-1185">Reference proteome</keyword>
<sequence length="53" mass="6410">MVAADEEIREVLGGINTFETQDQWDQNWSEEKQREGRLLIDRYIFPDNKRIQK</sequence>
<dbReference type="EMBL" id="BAVZ01000012">
    <property type="protein sequence ID" value="GAF09557.1"/>
    <property type="molecule type" value="Genomic_DNA"/>
</dbReference>
<protein>
    <submittedName>
        <fullName evidence="1">Uncharacterized protein</fullName>
    </submittedName>
</protein>
<organism evidence="1 2">
    <name type="scientific">Paenibacillus pini JCM 16418</name>
    <dbReference type="NCBI Taxonomy" id="1236976"/>
    <lineage>
        <taxon>Bacteria</taxon>
        <taxon>Bacillati</taxon>
        <taxon>Bacillota</taxon>
        <taxon>Bacilli</taxon>
        <taxon>Bacillales</taxon>
        <taxon>Paenibacillaceae</taxon>
        <taxon>Paenibacillus</taxon>
    </lineage>
</organism>
<evidence type="ECO:0000313" key="2">
    <source>
        <dbReference type="Proteomes" id="UP000019364"/>
    </source>
</evidence>
<accession>W7YLS8</accession>
<evidence type="ECO:0000313" key="1">
    <source>
        <dbReference type="EMBL" id="GAF09557.1"/>
    </source>
</evidence>
<dbReference type="AlphaFoldDB" id="W7YLS8"/>
<gene>
    <name evidence="1" type="ORF">JCM16418_3701</name>
</gene>
<reference evidence="1 2" key="1">
    <citation type="journal article" date="2014" name="Genome Announc.">
        <title>Draft Genome Sequence of Paenibacillus pini JCM 16418T, Isolated from the Rhizosphere of Pine Tree.</title>
        <authorList>
            <person name="Yuki M."/>
            <person name="Oshima K."/>
            <person name="Suda W."/>
            <person name="Oshida Y."/>
            <person name="Kitamura K."/>
            <person name="Iida Y."/>
            <person name="Hattori M."/>
            <person name="Ohkuma M."/>
        </authorList>
    </citation>
    <scope>NUCLEOTIDE SEQUENCE [LARGE SCALE GENOMIC DNA]</scope>
    <source>
        <strain evidence="1 2">JCM 16418</strain>
    </source>
</reference>
<dbReference type="Proteomes" id="UP000019364">
    <property type="component" value="Unassembled WGS sequence"/>
</dbReference>